<dbReference type="OrthoDB" id="2633679at2759"/>
<comment type="caution">
    <text evidence="1">The sequence shown here is derived from an EMBL/GenBank/DDBJ whole genome shotgun (WGS) entry which is preliminary data.</text>
</comment>
<name>A0A9P7DXS1_9AGAM</name>
<sequence length="120" mass="13385">MSPQHFVDIGQGNLDEGKPLECVGPELVVVARCLTPVVSSFTLLKDSDAIVEGAFDALNHNQWLHLACHGTPNRQQPFESSFAMCDWLLMVKDIIWSNWQDPQFAFLLACHTTAGDEESR</sequence>
<evidence type="ECO:0000313" key="1">
    <source>
        <dbReference type="EMBL" id="KAG1805834.1"/>
    </source>
</evidence>
<dbReference type="Proteomes" id="UP000807769">
    <property type="component" value="Unassembled WGS sequence"/>
</dbReference>
<evidence type="ECO:0008006" key="3">
    <source>
        <dbReference type="Google" id="ProtNLM"/>
    </source>
</evidence>
<proteinExistence type="predicted"/>
<evidence type="ECO:0000313" key="2">
    <source>
        <dbReference type="Proteomes" id="UP000807769"/>
    </source>
</evidence>
<accession>A0A9P7DXS1</accession>
<gene>
    <name evidence="1" type="ORF">BJ212DRAFT_1486177</name>
</gene>
<dbReference type="AlphaFoldDB" id="A0A9P7DXS1"/>
<organism evidence="1 2">
    <name type="scientific">Suillus subaureus</name>
    <dbReference type="NCBI Taxonomy" id="48587"/>
    <lineage>
        <taxon>Eukaryota</taxon>
        <taxon>Fungi</taxon>
        <taxon>Dikarya</taxon>
        <taxon>Basidiomycota</taxon>
        <taxon>Agaricomycotina</taxon>
        <taxon>Agaricomycetes</taxon>
        <taxon>Agaricomycetidae</taxon>
        <taxon>Boletales</taxon>
        <taxon>Suillineae</taxon>
        <taxon>Suillaceae</taxon>
        <taxon>Suillus</taxon>
    </lineage>
</organism>
<dbReference type="GeneID" id="64635104"/>
<dbReference type="RefSeq" id="XP_041187475.1">
    <property type="nucleotide sequence ID" value="XM_041341088.1"/>
</dbReference>
<dbReference type="EMBL" id="JABBWG010000050">
    <property type="protein sequence ID" value="KAG1805834.1"/>
    <property type="molecule type" value="Genomic_DNA"/>
</dbReference>
<protein>
    <recommendedName>
        <fullName evidence="3">CHAT domain-containing protein</fullName>
    </recommendedName>
</protein>
<reference evidence="1" key="1">
    <citation type="journal article" date="2020" name="New Phytol.">
        <title>Comparative genomics reveals dynamic genome evolution in host specialist ectomycorrhizal fungi.</title>
        <authorList>
            <person name="Lofgren L.A."/>
            <person name="Nguyen N.H."/>
            <person name="Vilgalys R."/>
            <person name="Ruytinx J."/>
            <person name="Liao H.L."/>
            <person name="Branco S."/>
            <person name="Kuo A."/>
            <person name="LaButti K."/>
            <person name="Lipzen A."/>
            <person name="Andreopoulos W."/>
            <person name="Pangilinan J."/>
            <person name="Riley R."/>
            <person name="Hundley H."/>
            <person name="Na H."/>
            <person name="Barry K."/>
            <person name="Grigoriev I.V."/>
            <person name="Stajich J.E."/>
            <person name="Kennedy P.G."/>
        </authorList>
    </citation>
    <scope>NUCLEOTIDE SEQUENCE</scope>
    <source>
        <strain evidence="1">MN1</strain>
    </source>
</reference>
<keyword evidence="2" id="KW-1185">Reference proteome</keyword>